<evidence type="ECO:0000256" key="3">
    <source>
        <dbReference type="ARBA" id="ARBA00022989"/>
    </source>
</evidence>
<evidence type="ECO:0000256" key="5">
    <source>
        <dbReference type="SAM" id="MobiDB-lite"/>
    </source>
</evidence>
<dbReference type="GeneTree" id="ENSGT00940000160716"/>
<sequence>MTVPKDDNISSDSNDFTEVENSQINSKFISDRESRRSLTNSHLEKRKCDEYFPGTTSLGMSVFNLSNTIMGSGILGLAFAMDNTGILLFSMISTCGSSRHFSPHPCPKPPQLRGLCSRMLF</sequence>
<dbReference type="Ensembl" id="ENSPEMT00000036981.1">
    <property type="protein sequence ID" value="ENSPEMP00000031414.1"/>
    <property type="gene ID" value="ENSPEMG00000026110.1"/>
</dbReference>
<dbReference type="Pfam" id="PF01490">
    <property type="entry name" value="Aa_trans"/>
    <property type="match status" value="1"/>
</dbReference>
<proteinExistence type="predicted"/>
<reference evidence="8 9" key="1">
    <citation type="submission" date="2018-10" db="EMBL/GenBank/DDBJ databases">
        <title>Improved assembly of the deer mouse Peromyscus maniculatus genome.</title>
        <authorList>
            <person name="Lassance J.-M."/>
            <person name="Hoekstra H.E."/>
        </authorList>
    </citation>
    <scope>NUCLEOTIDE SEQUENCE [LARGE SCALE GENOMIC DNA]</scope>
</reference>
<reference evidence="8" key="3">
    <citation type="submission" date="2025-09" db="UniProtKB">
        <authorList>
            <consortium name="Ensembl"/>
        </authorList>
    </citation>
    <scope>IDENTIFICATION</scope>
</reference>
<keyword evidence="9" id="KW-1185">Reference proteome</keyword>
<evidence type="ECO:0000256" key="6">
    <source>
        <dbReference type="SAM" id="Phobius"/>
    </source>
</evidence>
<evidence type="ECO:0000256" key="4">
    <source>
        <dbReference type="ARBA" id="ARBA00023136"/>
    </source>
</evidence>
<name>A0A8C8W1W7_PERMB</name>
<keyword evidence="4 6" id="KW-0472">Membrane</keyword>
<feature type="region of interest" description="Disordered" evidence="5">
    <location>
        <begin position="1"/>
        <end position="20"/>
    </location>
</feature>
<dbReference type="InterPro" id="IPR013057">
    <property type="entry name" value="AA_transpt_TM"/>
</dbReference>
<accession>A0A8C8W1W7</accession>
<feature type="domain" description="Amino acid transporter transmembrane" evidence="7">
    <location>
        <begin position="55"/>
        <end position="92"/>
    </location>
</feature>
<evidence type="ECO:0000313" key="9">
    <source>
        <dbReference type="Proteomes" id="UP000694547"/>
    </source>
</evidence>
<comment type="subcellular location">
    <subcellularLocation>
        <location evidence="1">Membrane</location>
    </subcellularLocation>
</comment>
<feature type="transmembrane region" description="Helical" evidence="6">
    <location>
        <begin position="69"/>
        <end position="92"/>
    </location>
</feature>
<feature type="compositionally biased region" description="Polar residues" evidence="5">
    <location>
        <begin position="10"/>
        <end position="20"/>
    </location>
</feature>
<keyword evidence="2 6" id="KW-0812">Transmembrane</keyword>
<dbReference type="Proteomes" id="UP000694547">
    <property type="component" value="Chromosome 13"/>
</dbReference>
<evidence type="ECO:0000256" key="1">
    <source>
        <dbReference type="ARBA" id="ARBA00004370"/>
    </source>
</evidence>
<evidence type="ECO:0000256" key="2">
    <source>
        <dbReference type="ARBA" id="ARBA00022692"/>
    </source>
</evidence>
<evidence type="ECO:0000313" key="8">
    <source>
        <dbReference type="Ensembl" id="ENSPEMP00000031414.1"/>
    </source>
</evidence>
<organism evidence="8 9">
    <name type="scientific">Peromyscus maniculatus bairdii</name>
    <name type="common">Prairie deer mouse</name>
    <dbReference type="NCBI Taxonomy" id="230844"/>
    <lineage>
        <taxon>Eukaryota</taxon>
        <taxon>Metazoa</taxon>
        <taxon>Chordata</taxon>
        <taxon>Craniata</taxon>
        <taxon>Vertebrata</taxon>
        <taxon>Euteleostomi</taxon>
        <taxon>Mammalia</taxon>
        <taxon>Eutheria</taxon>
        <taxon>Euarchontoglires</taxon>
        <taxon>Glires</taxon>
        <taxon>Rodentia</taxon>
        <taxon>Myomorpha</taxon>
        <taxon>Muroidea</taxon>
        <taxon>Cricetidae</taxon>
        <taxon>Neotominae</taxon>
        <taxon>Peromyscus</taxon>
    </lineage>
</organism>
<protein>
    <recommendedName>
        <fullName evidence="7">Amino acid transporter transmembrane domain-containing protein</fullName>
    </recommendedName>
</protein>
<dbReference type="GO" id="GO:0016020">
    <property type="term" value="C:membrane"/>
    <property type="evidence" value="ECO:0007669"/>
    <property type="project" value="UniProtKB-SubCell"/>
</dbReference>
<keyword evidence="3 6" id="KW-1133">Transmembrane helix</keyword>
<reference evidence="8" key="2">
    <citation type="submission" date="2025-08" db="UniProtKB">
        <authorList>
            <consortium name="Ensembl"/>
        </authorList>
    </citation>
    <scope>IDENTIFICATION</scope>
</reference>
<evidence type="ECO:0000259" key="7">
    <source>
        <dbReference type="Pfam" id="PF01490"/>
    </source>
</evidence>
<dbReference type="AlphaFoldDB" id="A0A8C8W1W7"/>